<dbReference type="EMBL" id="CAJVPZ010002920">
    <property type="protein sequence ID" value="CAG8521338.1"/>
    <property type="molecule type" value="Genomic_DNA"/>
</dbReference>
<feature type="compositionally biased region" description="Acidic residues" evidence="1">
    <location>
        <begin position="12"/>
        <end position="27"/>
    </location>
</feature>
<evidence type="ECO:0000313" key="3">
    <source>
        <dbReference type="Proteomes" id="UP000789396"/>
    </source>
</evidence>
<sequence length="48" mass="5701">IIKTNPRRGIESQEESNDEEDFNTDEDGLVYDEHYEEGKELNVVQDWD</sequence>
<comment type="caution">
    <text evidence="2">The sequence shown here is derived from an EMBL/GenBank/DDBJ whole genome shotgun (WGS) entry which is preliminary data.</text>
</comment>
<dbReference type="OrthoDB" id="2463905at2759"/>
<evidence type="ECO:0000256" key="1">
    <source>
        <dbReference type="SAM" id="MobiDB-lite"/>
    </source>
</evidence>
<feature type="region of interest" description="Disordered" evidence="1">
    <location>
        <begin position="1"/>
        <end position="27"/>
    </location>
</feature>
<proteinExistence type="predicted"/>
<organism evidence="2 3">
    <name type="scientific">Racocetra fulgida</name>
    <dbReference type="NCBI Taxonomy" id="60492"/>
    <lineage>
        <taxon>Eukaryota</taxon>
        <taxon>Fungi</taxon>
        <taxon>Fungi incertae sedis</taxon>
        <taxon>Mucoromycota</taxon>
        <taxon>Glomeromycotina</taxon>
        <taxon>Glomeromycetes</taxon>
        <taxon>Diversisporales</taxon>
        <taxon>Gigasporaceae</taxon>
        <taxon>Racocetra</taxon>
    </lineage>
</organism>
<accession>A0A9N9FAM2</accession>
<protein>
    <submittedName>
        <fullName evidence="2">5587_t:CDS:1</fullName>
    </submittedName>
</protein>
<name>A0A9N9FAM2_9GLOM</name>
<keyword evidence="3" id="KW-1185">Reference proteome</keyword>
<reference evidence="2" key="1">
    <citation type="submission" date="2021-06" db="EMBL/GenBank/DDBJ databases">
        <authorList>
            <person name="Kallberg Y."/>
            <person name="Tangrot J."/>
            <person name="Rosling A."/>
        </authorList>
    </citation>
    <scope>NUCLEOTIDE SEQUENCE</scope>
    <source>
        <strain evidence="2">IN212</strain>
    </source>
</reference>
<evidence type="ECO:0000313" key="2">
    <source>
        <dbReference type="EMBL" id="CAG8521338.1"/>
    </source>
</evidence>
<feature type="non-terminal residue" evidence="2">
    <location>
        <position position="1"/>
    </location>
</feature>
<dbReference type="AlphaFoldDB" id="A0A9N9FAM2"/>
<gene>
    <name evidence="2" type="ORF">RFULGI_LOCUS3364</name>
</gene>
<dbReference type="Proteomes" id="UP000789396">
    <property type="component" value="Unassembled WGS sequence"/>
</dbReference>